<reference evidence="5 6" key="1">
    <citation type="submission" date="2019-03" db="EMBL/GenBank/DDBJ databases">
        <title>Ruegeria lutea sp. nov., a novel strain, isolated from marine sediment, the Masan Bay, South Korea.</title>
        <authorList>
            <person name="Kim J."/>
            <person name="Kim D.-Y."/>
            <person name="Lee S.-S."/>
        </authorList>
    </citation>
    <scope>NUCLEOTIDE SEQUENCE [LARGE SCALE GENOMIC DNA]</scope>
    <source>
        <strain evidence="5 6">318-1</strain>
    </source>
</reference>
<dbReference type="PANTHER" id="PTHR43537:SF39">
    <property type="entry name" value="HTH-TYPE TRANSCRIPTIONAL REGULATOR MCBR"/>
    <property type="match status" value="1"/>
</dbReference>
<comment type="caution">
    <text evidence="5">The sequence shown here is derived from an EMBL/GenBank/DDBJ whole genome shotgun (WGS) entry which is preliminary data.</text>
</comment>
<feature type="domain" description="HTH gntR-type" evidence="4">
    <location>
        <begin position="50"/>
        <end position="117"/>
    </location>
</feature>
<dbReference type="Pfam" id="PF00392">
    <property type="entry name" value="GntR"/>
    <property type="match status" value="1"/>
</dbReference>
<accession>A0A4V6PM97</accession>
<dbReference type="CDD" id="cd07377">
    <property type="entry name" value="WHTH_GntR"/>
    <property type="match status" value="1"/>
</dbReference>
<evidence type="ECO:0000313" key="6">
    <source>
        <dbReference type="Proteomes" id="UP000295301"/>
    </source>
</evidence>
<keyword evidence="2" id="KW-0238">DNA-binding</keyword>
<dbReference type="InterPro" id="IPR000524">
    <property type="entry name" value="Tscrpt_reg_HTH_GntR"/>
</dbReference>
<dbReference type="InterPro" id="IPR036388">
    <property type="entry name" value="WH-like_DNA-bd_sf"/>
</dbReference>
<proteinExistence type="predicted"/>
<evidence type="ECO:0000256" key="3">
    <source>
        <dbReference type="ARBA" id="ARBA00023163"/>
    </source>
</evidence>
<dbReference type="Gene3D" id="1.20.120.530">
    <property type="entry name" value="GntR ligand-binding domain-like"/>
    <property type="match status" value="1"/>
</dbReference>
<dbReference type="InterPro" id="IPR011711">
    <property type="entry name" value="GntR_C"/>
</dbReference>
<dbReference type="EMBL" id="SMUV01000058">
    <property type="protein sequence ID" value="TDK50148.1"/>
    <property type="molecule type" value="Genomic_DNA"/>
</dbReference>
<evidence type="ECO:0000256" key="2">
    <source>
        <dbReference type="ARBA" id="ARBA00023125"/>
    </source>
</evidence>
<dbReference type="AlphaFoldDB" id="A0A4V6PM97"/>
<dbReference type="Pfam" id="PF07729">
    <property type="entry name" value="FCD"/>
    <property type="match status" value="1"/>
</dbReference>
<keyword evidence="1" id="KW-0805">Transcription regulation</keyword>
<dbReference type="Proteomes" id="UP000295301">
    <property type="component" value="Unassembled WGS sequence"/>
</dbReference>
<gene>
    <name evidence="5" type="ORF">E1832_06995</name>
</gene>
<dbReference type="InterPro" id="IPR036390">
    <property type="entry name" value="WH_DNA-bd_sf"/>
</dbReference>
<dbReference type="SMART" id="SM00895">
    <property type="entry name" value="FCD"/>
    <property type="match status" value="1"/>
</dbReference>
<dbReference type="OrthoDB" id="9815654at2"/>
<evidence type="ECO:0000313" key="5">
    <source>
        <dbReference type="EMBL" id="TDK50148.1"/>
    </source>
</evidence>
<dbReference type="PANTHER" id="PTHR43537">
    <property type="entry name" value="TRANSCRIPTIONAL REGULATOR, GNTR FAMILY"/>
    <property type="match status" value="1"/>
</dbReference>
<protein>
    <submittedName>
        <fullName evidence="5">GntR family transcriptional regulator</fullName>
    </submittedName>
</protein>
<dbReference type="GO" id="GO:0003700">
    <property type="term" value="F:DNA-binding transcription factor activity"/>
    <property type="evidence" value="ECO:0007669"/>
    <property type="project" value="InterPro"/>
</dbReference>
<dbReference type="SMART" id="SM00345">
    <property type="entry name" value="HTH_GNTR"/>
    <property type="match status" value="1"/>
</dbReference>
<dbReference type="Gene3D" id="1.10.10.10">
    <property type="entry name" value="Winged helix-like DNA-binding domain superfamily/Winged helix DNA-binding domain"/>
    <property type="match status" value="1"/>
</dbReference>
<dbReference type="GO" id="GO:0003677">
    <property type="term" value="F:DNA binding"/>
    <property type="evidence" value="ECO:0007669"/>
    <property type="project" value="UniProtKB-KW"/>
</dbReference>
<dbReference type="SUPFAM" id="SSF48008">
    <property type="entry name" value="GntR ligand-binding domain-like"/>
    <property type="match status" value="1"/>
</dbReference>
<evidence type="ECO:0000256" key="1">
    <source>
        <dbReference type="ARBA" id="ARBA00023015"/>
    </source>
</evidence>
<dbReference type="InterPro" id="IPR008920">
    <property type="entry name" value="TF_FadR/GntR_C"/>
</dbReference>
<evidence type="ECO:0000259" key="4">
    <source>
        <dbReference type="PROSITE" id="PS50949"/>
    </source>
</evidence>
<keyword evidence="6" id="KW-1185">Reference proteome</keyword>
<sequence>MVRGGSTDPLQYAVYHISNSVNEISVYPALQCGMPMDVRGRSRMKKIEHQSLSDRAYQALKDGLQEGVFLPMQPMVIRNLAAEYGISATPIREALQRLVAERLLIVLPNRSIVVPRMTRELFLDLMPIRVSLEGLAARLATSNFSPKDLEKLEKLVQRVANAMTHYDAKTYLLLNREFHFAIYEKAGNPELLQLINDLWLKVGPVFTGLFDDAYFREHANDEHQNILRAIKAGDAEAAQHYMQQDIDIAAKALLPLMPEDDVT</sequence>
<organism evidence="5 6">
    <name type="scientific">Antarcticimicrobium luteum</name>
    <dbReference type="NCBI Taxonomy" id="2547397"/>
    <lineage>
        <taxon>Bacteria</taxon>
        <taxon>Pseudomonadati</taxon>
        <taxon>Pseudomonadota</taxon>
        <taxon>Alphaproteobacteria</taxon>
        <taxon>Rhodobacterales</taxon>
        <taxon>Paracoccaceae</taxon>
        <taxon>Antarcticimicrobium</taxon>
    </lineage>
</organism>
<keyword evidence="3" id="KW-0804">Transcription</keyword>
<dbReference type="PROSITE" id="PS50949">
    <property type="entry name" value="HTH_GNTR"/>
    <property type="match status" value="1"/>
</dbReference>
<name>A0A4V6PM97_9RHOB</name>
<dbReference type="SUPFAM" id="SSF46785">
    <property type="entry name" value="Winged helix' DNA-binding domain"/>
    <property type="match status" value="1"/>
</dbReference>